<protein>
    <submittedName>
        <fullName evidence="1">Uncharacterized protein</fullName>
    </submittedName>
</protein>
<reference evidence="2" key="1">
    <citation type="submission" date="2017-03" db="EMBL/GenBank/DDBJ databases">
        <authorList>
            <person name="Herbold C."/>
        </authorList>
    </citation>
    <scope>NUCLEOTIDE SEQUENCE [LARGE SCALE GENOMIC DNA]</scope>
</reference>
<dbReference type="Proteomes" id="UP000230607">
    <property type="component" value="Chromosome 1"/>
</dbReference>
<sequence length="102" mass="11854">MIQFLFHDDVLYDSHPTDKSVDSLETGHQVRTWSSGHAVFAFLHGTCGNTWNLQKWEAMAKRESNRCVGMLLLGKNCHVHPRKDDCFSFYLIVEQTLKDLIW</sequence>
<keyword evidence="2" id="KW-1185">Reference proteome</keyword>
<dbReference type="EMBL" id="LT841358">
    <property type="protein sequence ID" value="SMH71361.1"/>
    <property type="molecule type" value="Genomic_DNA"/>
</dbReference>
<dbReference type="RefSeq" id="WP_157927344.1">
    <property type="nucleotide sequence ID" value="NZ_LT841358.1"/>
</dbReference>
<evidence type="ECO:0000313" key="2">
    <source>
        <dbReference type="Proteomes" id="UP000230607"/>
    </source>
</evidence>
<evidence type="ECO:0000313" key="1">
    <source>
        <dbReference type="EMBL" id="SMH71361.1"/>
    </source>
</evidence>
<name>A0A2H1FF42_9ARCH</name>
<proteinExistence type="predicted"/>
<dbReference type="AlphaFoldDB" id="A0A2H1FF42"/>
<accession>A0A2H1FF42</accession>
<gene>
    <name evidence="1" type="ORF">NCS_11168</name>
</gene>
<organism evidence="1 2">
    <name type="scientific">Candidatus Nitrosotalea okcheonensis</name>
    <dbReference type="NCBI Taxonomy" id="1903276"/>
    <lineage>
        <taxon>Archaea</taxon>
        <taxon>Nitrososphaerota</taxon>
        <taxon>Nitrososphaeria</taxon>
        <taxon>Nitrosotaleales</taxon>
        <taxon>Nitrosotaleaceae</taxon>
        <taxon>Nitrosotalea</taxon>
    </lineage>
</organism>